<evidence type="ECO:0000256" key="1">
    <source>
        <dbReference type="ARBA" id="ARBA00001966"/>
    </source>
</evidence>
<evidence type="ECO:0000259" key="9">
    <source>
        <dbReference type="SMART" id="SM00790"/>
    </source>
</evidence>
<dbReference type="EMBL" id="AP024926">
    <property type="protein sequence ID" value="BCZ86229.1"/>
    <property type="molecule type" value="Genomic_DNA"/>
</dbReference>
<dbReference type="InterPro" id="IPR013984">
    <property type="entry name" value="Ald_Fedxn_OxRdtase_dom2"/>
</dbReference>
<dbReference type="SUPFAM" id="SSF48310">
    <property type="entry name" value="Aldehyde ferredoxin oxidoreductase, C-terminal domains"/>
    <property type="match status" value="1"/>
</dbReference>
<dbReference type="InterPro" id="IPR013985">
    <property type="entry name" value="Ald_Fedxn_OxRdtase_dom3"/>
</dbReference>
<evidence type="ECO:0000256" key="7">
    <source>
        <dbReference type="ARBA" id="ARBA00023014"/>
    </source>
</evidence>
<keyword evidence="5" id="KW-0560">Oxidoreductase</keyword>
<evidence type="ECO:0000256" key="6">
    <source>
        <dbReference type="ARBA" id="ARBA00023004"/>
    </source>
</evidence>
<comment type="cofactor">
    <cofactor evidence="8">
        <name>tungstopterin</name>
        <dbReference type="ChEBI" id="CHEBI:30402"/>
    </cofactor>
</comment>
<dbReference type="GO" id="GO:0016625">
    <property type="term" value="F:oxidoreductase activity, acting on the aldehyde or oxo group of donors, iron-sulfur protein as acceptor"/>
    <property type="evidence" value="ECO:0007669"/>
    <property type="project" value="InterPro"/>
</dbReference>
<dbReference type="SMART" id="SM00790">
    <property type="entry name" value="AFOR_N"/>
    <property type="match status" value="1"/>
</dbReference>
<dbReference type="PANTHER" id="PTHR30038">
    <property type="entry name" value="ALDEHYDE FERREDOXIN OXIDOREDUCTASE"/>
    <property type="match status" value="1"/>
</dbReference>
<dbReference type="Pfam" id="PF02730">
    <property type="entry name" value="AFOR_N"/>
    <property type="match status" value="1"/>
</dbReference>
<reference evidence="10" key="1">
    <citation type="submission" date="2021-07" db="EMBL/GenBank/DDBJ databases">
        <title>Complete genome sequences of four Thermus thermophilus strains isolated from Arima Hot Spring in Japan.</title>
        <authorList>
            <person name="Tomariguchi N."/>
            <person name="Ueno Y."/>
            <person name="Miyazaki K."/>
        </authorList>
    </citation>
    <scope>NUCLEOTIDE SEQUENCE</scope>
    <source>
        <strain evidence="10">AA1-1</strain>
    </source>
</reference>
<evidence type="ECO:0000256" key="8">
    <source>
        <dbReference type="ARBA" id="ARBA00049934"/>
    </source>
</evidence>
<keyword evidence="4" id="KW-0479">Metal-binding</keyword>
<gene>
    <name evidence="10" type="ORF">TthAA11_04110</name>
</gene>
<protein>
    <submittedName>
        <fullName evidence="10">Aldehyde ferredoxin oxidoreductase</fullName>
    </submittedName>
</protein>
<dbReference type="AlphaFoldDB" id="A0AAD1NXF3"/>
<comment type="cofactor">
    <cofactor evidence="1">
        <name>[4Fe-4S] cluster</name>
        <dbReference type="ChEBI" id="CHEBI:49883"/>
    </cofactor>
</comment>
<proteinExistence type="inferred from homology"/>
<dbReference type="InterPro" id="IPR013983">
    <property type="entry name" value="Ald_Fedxn_OxRdtase_N"/>
</dbReference>
<evidence type="ECO:0000256" key="2">
    <source>
        <dbReference type="ARBA" id="ARBA00011032"/>
    </source>
</evidence>
<name>A0AAD1NXF3_THETH</name>
<dbReference type="Proteomes" id="UP000825379">
    <property type="component" value="Chromosome"/>
</dbReference>
<organism evidence="10 11">
    <name type="scientific">Thermus thermophilus</name>
    <dbReference type="NCBI Taxonomy" id="274"/>
    <lineage>
        <taxon>Bacteria</taxon>
        <taxon>Thermotogati</taxon>
        <taxon>Deinococcota</taxon>
        <taxon>Deinococci</taxon>
        <taxon>Thermales</taxon>
        <taxon>Thermaceae</taxon>
        <taxon>Thermus</taxon>
    </lineage>
</organism>
<accession>A0AAD1NXF3</accession>
<dbReference type="InterPro" id="IPR051919">
    <property type="entry name" value="W-dependent_AOR"/>
</dbReference>
<dbReference type="InterPro" id="IPR036021">
    <property type="entry name" value="Tungsten_al_ferr_oxy-like_C"/>
</dbReference>
<dbReference type="PANTHER" id="PTHR30038:SF0">
    <property type="entry name" value="TUNGSTEN-CONTAINING ALDEHYDE FERREDOXIN OXIDOREDUCTASE"/>
    <property type="match status" value="1"/>
</dbReference>
<keyword evidence="6" id="KW-0408">Iron</keyword>
<dbReference type="GO" id="GO:0051539">
    <property type="term" value="F:4 iron, 4 sulfur cluster binding"/>
    <property type="evidence" value="ECO:0007669"/>
    <property type="project" value="UniProtKB-KW"/>
</dbReference>
<dbReference type="Gene3D" id="1.10.599.10">
    <property type="entry name" value="Aldehyde Ferredoxin Oxidoreductase Protein, subunit A, domain 3"/>
    <property type="match status" value="1"/>
</dbReference>
<dbReference type="SUPFAM" id="SSF56228">
    <property type="entry name" value="Aldehyde ferredoxin oxidoreductase, N-terminal domain"/>
    <property type="match status" value="1"/>
</dbReference>
<dbReference type="Gene3D" id="1.10.569.10">
    <property type="entry name" value="Aldehyde Ferredoxin Oxidoreductase Protein, subunit A, domain 2"/>
    <property type="match status" value="1"/>
</dbReference>
<dbReference type="GO" id="GO:0046872">
    <property type="term" value="F:metal ion binding"/>
    <property type="evidence" value="ECO:0007669"/>
    <property type="project" value="UniProtKB-KW"/>
</dbReference>
<dbReference type="InterPro" id="IPR036503">
    <property type="entry name" value="Ald_Fedxn_OxRdtase_N_sf"/>
</dbReference>
<evidence type="ECO:0000313" key="11">
    <source>
        <dbReference type="Proteomes" id="UP000825379"/>
    </source>
</evidence>
<dbReference type="GO" id="GO:0009055">
    <property type="term" value="F:electron transfer activity"/>
    <property type="evidence" value="ECO:0007669"/>
    <property type="project" value="InterPro"/>
</dbReference>
<dbReference type="Gene3D" id="3.60.9.10">
    <property type="entry name" value="Aldehyde ferredoxin oxidoreductase, N-terminal domain"/>
    <property type="match status" value="1"/>
</dbReference>
<evidence type="ECO:0000256" key="3">
    <source>
        <dbReference type="ARBA" id="ARBA00022485"/>
    </source>
</evidence>
<feature type="domain" description="Aldehyde ferredoxin oxidoreductase N-terminal" evidence="9">
    <location>
        <begin position="7"/>
        <end position="209"/>
    </location>
</feature>
<keyword evidence="7" id="KW-0411">Iron-sulfur</keyword>
<sequence length="622" mass="67509">MGMPKGYHDRVAFVDLSTGKVWYESFGEAFWRRYLGGRALAAYLLLRHVPKGADPLGPENALVFAPGILTGTPISGSGRNTVAAKSPLTGGYGDAEGGGFFGAELKNAGLDALVVLGQAEAPVYLHVEGGKVALHPAVHLWGKDPLEVEALIKEAHGGNTRVAQIGLAGENRVLTANVIHDLAHFAGRGGLGAVMGAKRLKAVSARAHKETLPAYHDPGLLKELARRMAKERMERAAGLVTMGTVGTVKPFNLRGVLPSHNFLDGFLEGAEALDGTSLDALGIRIGRDTCYACAIRCKQVVKIEGTGKYDVRPEYGGPEYEGLGALGSTCGVTDPYAVTKANTLCNQYGLDVIGVGVTIACAMEAVEKGYLDDEGLGLRFGNGDALIAAIEKLARREGRLGELLAQGAKRLAESLGHPELAMHVKGQEVPMHDPRYKRALGVGYAVSPTGADHNHNLHDTAFAKEGRALKELRFYGEDFQPLPIEDLSEAKIRMLWTKTRERGFVNSLVMCDFVPWTPEEWREALYAATGWRLSPEEMLEVGERTLQLTRLFNLREGISPEEDRLPERFFQPFRKGNPEARLDPEAFREGVRAYRRLAGWEGGVDPERLKALGLEEFQNALA</sequence>
<evidence type="ECO:0000313" key="10">
    <source>
        <dbReference type="EMBL" id="BCZ86229.1"/>
    </source>
</evidence>
<keyword evidence="3" id="KW-0004">4Fe-4S</keyword>
<dbReference type="InterPro" id="IPR001203">
    <property type="entry name" value="OxRdtase_Ald_Fedxn_C"/>
</dbReference>
<evidence type="ECO:0000256" key="5">
    <source>
        <dbReference type="ARBA" id="ARBA00023002"/>
    </source>
</evidence>
<dbReference type="Pfam" id="PF01314">
    <property type="entry name" value="AFOR_C"/>
    <property type="match status" value="1"/>
</dbReference>
<comment type="similarity">
    <text evidence="2">Belongs to the AOR/FOR family.</text>
</comment>
<evidence type="ECO:0000256" key="4">
    <source>
        <dbReference type="ARBA" id="ARBA00022723"/>
    </source>
</evidence>